<accession>A0AAP0KR41</accession>
<evidence type="ECO:0000313" key="2">
    <source>
        <dbReference type="EMBL" id="KAK9156363.1"/>
    </source>
</evidence>
<gene>
    <name evidence="2" type="ORF">Sjap_003843</name>
</gene>
<feature type="region of interest" description="Disordered" evidence="1">
    <location>
        <begin position="96"/>
        <end position="115"/>
    </location>
</feature>
<dbReference type="PANTHER" id="PTHR47382:SF3">
    <property type="entry name" value="ADENINE NUCLEOTIDE ALPHA HYDROLASES-LIKE SUPERFAMILY PROTEIN"/>
    <property type="match status" value="1"/>
</dbReference>
<evidence type="ECO:0000313" key="3">
    <source>
        <dbReference type="Proteomes" id="UP001417504"/>
    </source>
</evidence>
<sequence>MCLERSKRRQLLQKFLDACTTFQVNVETMLIESDDVPKAVIDLVPVLNIRRLIAGTTKSSLRKLKKGGGIAGQILKNVPETCEVKIICEGKEIIPDQMPSPKGVSRDENGDEKQIDSTVSQSCVCFSRKFM</sequence>
<organism evidence="2 3">
    <name type="scientific">Stephania japonica</name>
    <dbReference type="NCBI Taxonomy" id="461633"/>
    <lineage>
        <taxon>Eukaryota</taxon>
        <taxon>Viridiplantae</taxon>
        <taxon>Streptophyta</taxon>
        <taxon>Embryophyta</taxon>
        <taxon>Tracheophyta</taxon>
        <taxon>Spermatophyta</taxon>
        <taxon>Magnoliopsida</taxon>
        <taxon>Ranunculales</taxon>
        <taxon>Menispermaceae</taxon>
        <taxon>Menispermoideae</taxon>
        <taxon>Cissampelideae</taxon>
        <taxon>Stephania</taxon>
    </lineage>
</organism>
<dbReference type="AlphaFoldDB" id="A0AAP0KR41"/>
<name>A0AAP0KR41_9MAGN</name>
<proteinExistence type="predicted"/>
<dbReference type="Proteomes" id="UP001417504">
    <property type="component" value="Unassembled WGS sequence"/>
</dbReference>
<comment type="caution">
    <text evidence="2">The sequence shown here is derived from an EMBL/GenBank/DDBJ whole genome shotgun (WGS) entry which is preliminary data.</text>
</comment>
<dbReference type="PANTHER" id="PTHR47382">
    <property type="entry name" value="U-BOX DOMAIN-CONTAINING PROTEIN 52-LIKE"/>
    <property type="match status" value="1"/>
</dbReference>
<reference evidence="2 3" key="1">
    <citation type="submission" date="2024-01" db="EMBL/GenBank/DDBJ databases">
        <title>Genome assemblies of Stephania.</title>
        <authorList>
            <person name="Yang L."/>
        </authorList>
    </citation>
    <scope>NUCLEOTIDE SEQUENCE [LARGE SCALE GENOMIC DNA]</scope>
    <source>
        <strain evidence="2">QJT</strain>
        <tissue evidence="2">Leaf</tissue>
    </source>
</reference>
<feature type="compositionally biased region" description="Basic and acidic residues" evidence="1">
    <location>
        <begin position="104"/>
        <end position="115"/>
    </location>
</feature>
<protein>
    <submittedName>
        <fullName evidence="2">Uncharacterized protein</fullName>
    </submittedName>
</protein>
<evidence type="ECO:0000256" key="1">
    <source>
        <dbReference type="SAM" id="MobiDB-lite"/>
    </source>
</evidence>
<keyword evidence="3" id="KW-1185">Reference proteome</keyword>
<dbReference type="EMBL" id="JBBNAE010000001">
    <property type="protein sequence ID" value="KAK9156363.1"/>
    <property type="molecule type" value="Genomic_DNA"/>
</dbReference>